<dbReference type="GO" id="GO:0004613">
    <property type="term" value="F:phosphoenolpyruvate carboxykinase (GTP) activity"/>
    <property type="evidence" value="ECO:0007669"/>
    <property type="project" value="UniProtKB-UniRule"/>
</dbReference>
<reference evidence="11 12" key="1">
    <citation type="journal article" date="2016" name="Sci. Rep.">
        <title>Metabolic traits of an uncultured archaeal lineage -MSBL1- from brine pools of the Red Sea.</title>
        <authorList>
            <person name="Mwirichia R."/>
            <person name="Alam I."/>
            <person name="Rashid M."/>
            <person name="Vinu M."/>
            <person name="Ba-Alawi W."/>
            <person name="Anthony Kamau A."/>
            <person name="Kamanda Ngugi D."/>
            <person name="Goker M."/>
            <person name="Klenk H.P."/>
            <person name="Bajic V."/>
            <person name="Stingl U."/>
        </authorList>
    </citation>
    <scope>NUCLEOTIDE SEQUENCE [LARGE SCALE GENOMIC DNA]</scope>
    <source>
        <strain evidence="11">SCGC-AAA259I09</strain>
    </source>
</reference>
<dbReference type="EC" id="4.1.1.32" evidence="8"/>
<feature type="binding site" evidence="8">
    <location>
        <position position="288"/>
    </location>
    <ligand>
        <name>substrate</name>
    </ligand>
</feature>
<dbReference type="Pfam" id="PF17297">
    <property type="entry name" value="PEPCK_N"/>
    <property type="match status" value="1"/>
</dbReference>
<evidence type="ECO:0000256" key="4">
    <source>
        <dbReference type="ARBA" id="ARBA00022793"/>
    </source>
</evidence>
<comment type="subcellular location">
    <subcellularLocation>
        <location evidence="8">Cytoplasm</location>
    </subcellularLocation>
</comment>
<comment type="cofactor">
    <cofactor evidence="8">
        <name>Mn(2+)</name>
        <dbReference type="ChEBI" id="CHEBI:29035"/>
    </cofactor>
    <text evidence="8">Binds 1 Mn(2+) ion per subunit.</text>
</comment>
<dbReference type="Gene3D" id="3.40.449.10">
    <property type="entry name" value="Phosphoenolpyruvate Carboxykinase, domain 1"/>
    <property type="match status" value="1"/>
</dbReference>
<dbReference type="NCBIfam" id="NF003253">
    <property type="entry name" value="PRK04210.1"/>
    <property type="match status" value="1"/>
</dbReference>
<feature type="binding site" evidence="8">
    <location>
        <begin position="238"/>
        <end position="240"/>
    </location>
    <ligand>
        <name>substrate</name>
    </ligand>
</feature>
<dbReference type="UniPathway" id="UPA00138"/>
<feature type="binding site" evidence="8">
    <location>
        <begin position="402"/>
        <end position="404"/>
    </location>
    <ligand>
        <name>substrate</name>
    </ligand>
</feature>
<evidence type="ECO:0000313" key="11">
    <source>
        <dbReference type="EMBL" id="KXA98287.1"/>
    </source>
</evidence>
<keyword evidence="5 8" id="KW-0342">GTP-binding</keyword>
<dbReference type="PATRIC" id="fig|1698267.3.peg.1075"/>
<dbReference type="GO" id="GO:0042594">
    <property type="term" value="P:response to starvation"/>
    <property type="evidence" value="ECO:0007669"/>
    <property type="project" value="TreeGrafter"/>
</dbReference>
<dbReference type="Gene3D" id="3.90.228.20">
    <property type="match status" value="1"/>
</dbReference>
<feature type="binding site" evidence="8">
    <location>
        <position position="266"/>
    </location>
    <ligand>
        <name>Mn(2+)</name>
        <dbReference type="ChEBI" id="CHEBI:29035"/>
    </ligand>
</feature>
<feature type="binding site" evidence="8">
    <location>
        <position position="307"/>
    </location>
    <ligand>
        <name>Mn(2+)</name>
        <dbReference type="ChEBI" id="CHEBI:29035"/>
    </ligand>
</feature>
<evidence type="ECO:0000256" key="6">
    <source>
        <dbReference type="ARBA" id="ARBA00023211"/>
    </source>
</evidence>
<dbReference type="PANTHER" id="PTHR11561">
    <property type="entry name" value="PHOSPHOENOLPYRUVATE CARBOXYKINASE"/>
    <property type="match status" value="1"/>
</dbReference>
<name>A0A133UVS2_9EURY</name>
<keyword evidence="11" id="KW-0808">Transferase</keyword>
<dbReference type="GO" id="GO:0071333">
    <property type="term" value="P:cellular response to glucose stimulus"/>
    <property type="evidence" value="ECO:0007669"/>
    <property type="project" value="TreeGrafter"/>
</dbReference>
<dbReference type="HAMAP" id="MF_00452">
    <property type="entry name" value="PEPCK_GTP"/>
    <property type="match status" value="1"/>
</dbReference>
<accession>A0A133UVS2</accession>
<dbReference type="GO" id="GO:0046327">
    <property type="term" value="P:glycerol biosynthetic process from pyruvate"/>
    <property type="evidence" value="ECO:0007669"/>
    <property type="project" value="TreeGrafter"/>
</dbReference>
<feature type="active site" evidence="8">
    <location>
        <position position="290"/>
    </location>
</feature>
<evidence type="ECO:0000259" key="10">
    <source>
        <dbReference type="Pfam" id="PF17297"/>
    </source>
</evidence>
<dbReference type="GO" id="GO:0005525">
    <property type="term" value="F:GTP binding"/>
    <property type="evidence" value="ECO:0007669"/>
    <property type="project" value="UniProtKB-UniRule"/>
</dbReference>
<dbReference type="EMBL" id="LHXR01000004">
    <property type="protein sequence ID" value="KXA98287.1"/>
    <property type="molecule type" value="Genomic_DNA"/>
</dbReference>
<evidence type="ECO:0000256" key="1">
    <source>
        <dbReference type="ARBA" id="ARBA00005796"/>
    </source>
</evidence>
<feature type="domain" description="Phosphoenolpyruvate carboxykinase C-terminal P-loop" evidence="9">
    <location>
        <begin position="262"/>
        <end position="622"/>
    </location>
</feature>
<feature type="binding site" evidence="8">
    <location>
        <position position="435"/>
    </location>
    <ligand>
        <name>GTP</name>
        <dbReference type="ChEBI" id="CHEBI:37565"/>
    </ligand>
</feature>
<dbReference type="InterPro" id="IPR013035">
    <property type="entry name" value="PEP_carboxykinase_C"/>
</dbReference>
<keyword evidence="6 8" id="KW-0464">Manganese</keyword>
<keyword evidence="11" id="KW-0418">Kinase</keyword>
<dbReference type="SUPFAM" id="SSF68923">
    <property type="entry name" value="PEP carboxykinase N-terminal domain"/>
    <property type="match status" value="1"/>
</dbReference>
<feature type="binding site" evidence="8">
    <location>
        <position position="247"/>
    </location>
    <ligand>
        <name>Mn(2+)</name>
        <dbReference type="ChEBI" id="CHEBI:29035"/>
    </ligand>
</feature>
<evidence type="ECO:0000256" key="2">
    <source>
        <dbReference type="ARBA" id="ARBA00022723"/>
    </source>
</evidence>
<dbReference type="PIRSF" id="PIRSF001348">
    <property type="entry name" value="PEP_carboxykinase_GTP"/>
    <property type="match status" value="1"/>
</dbReference>
<dbReference type="GO" id="GO:0030145">
    <property type="term" value="F:manganese ion binding"/>
    <property type="evidence" value="ECO:0007669"/>
    <property type="project" value="UniProtKB-UniRule"/>
</dbReference>
<dbReference type="Pfam" id="PF00821">
    <property type="entry name" value="PEPCK_GTP"/>
    <property type="match status" value="1"/>
</dbReference>
<comment type="pathway">
    <text evidence="8">Carbohydrate biosynthesis; gluconeogenesis.</text>
</comment>
<keyword evidence="12" id="KW-1185">Reference proteome</keyword>
<protein>
    <recommendedName>
        <fullName evidence="8">Phosphoenolpyruvate carboxykinase [GTP]</fullName>
        <shortName evidence="8">PEP carboxykinase</shortName>
        <shortName evidence="8">PEPCK</shortName>
        <ecNumber evidence="8">4.1.1.32</ecNumber>
    </recommendedName>
    <alternativeName>
        <fullName evidence="8">GTP-dependent phosphoenolpyruvate carboxykinase</fullName>
        <shortName evidence="8">GTP-PEPCK</shortName>
    </alternativeName>
</protein>
<feature type="binding site" evidence="8">
    <location>
        <begin position="289"/>
        <end position="294"/>
    </location>
    <ligand>
        <name>GTP</name>
        <dbReference type="ChEBI" id="CHEBI:37565"/>
    </ligand>
</feature>
<dbReference type="InterPro" id="IPR008209">
    <property type="entry name" value="PEP_carboxykinase_GTP"/>
</dbReference>
<feature type="domain" description="Phosphoenolpyruvate carboxykinase GTP-utilising N-terminal" evidence="10">
    <location>
        <begin position="47"/>
        <end position="257"/>
    </location>
</feature>
<dbReference type="Gene3D" id="2.170.8.10">
    <property type="entry name" value="Phosphoenolpyruvate Carboxykinase, domain 2"/>
    <property type="match status" value="1"/>
</dbReference>
<dbReference type="InterPro" id="IPR018091">
    <property type="entry name" value="PEP_carboxykin_GTP_CS"/>
</dbReference>
<dbReference type="Proteomes" id="UP000070463">
    <property type="component" value="Unassembled WGS sequence"/>
</dbReference>
<dbReference type="InterPro" id="IPR035077">
    <property type="entry name" value="PEP_carboxykinase_GTP_C"/>
</dbReference>
<comment type="caution">
    <text evidence="11">The sequence shown here is derived from an EMBL/GenBank/DDBJ whole genome shotgun (WGS) entry which is preliminary data.</text>
</comment>
<evidence type="ECO:0000256" key="3">
    <source>
        <dbReference type="ARBA" id="ARBA00022741"/>
    </source>
</evidence>
<feature type="binding site" evidence="8">
    <location>
        <position position="102"/>
    </location>
    <ligand>
        <name>substrate</name>
    </ligand>
</feature>
<keyword evidence="8" id="KW-0312">Gluconeogenesis</keyword>
<keyword evidence="8" id="KW-0963">Cytoplasm</keyword>
<sequence length="640" mass="73548">MDEEGVTKIRDILPPAESEEKILVEKCGEDGYEKLSNLDNPTVVNLIARYIKYCNPATVFIRSDDKKDAEFIRKRSIEKGEEIPLKTKGHTVHFDGPNDQARDKESTKILLPKGKEIGPQFNSMERKKGLKEIHTYLKNIMEGKEAYVCFLSLGPKNSRFSIPALQITDSAYVAHSEDILYRNGYEIFKKEKFETEEEFYKFVHSAGKLENGVSKKIDKRRIYTDLQTNTVLSTNTQYGGNTLGPKKLSMRLAIKESREEGWLTEHMFIMGVHGPKGRVSYFTGAFPSACGKTSTAMIESENLVGDDIAYLREVDGEVRAANPERGIFGIIRDVNSEDDPLIWKTLTSEGEVIFSNVLIKNDKPYWLGMKRKIPEKGVNYSGEWWEGKENSQGKIITPSHRNARYTVRISNLENKDPNLNNPEGVKVDGIIYGGRDSDTCVPVEEAFSWKHEILTKGATLESETTSATLGKTGERRFNPMSNLDFLSIPIGEYIKHQLEFGQKLDDPPSIFSVNYFLKDENGNYLNGFHDKKVWLKWMELRTHADVEAIKTPTGYIPLYEDLRELFAKVLDKEYSKEEYRNQFRLRIPEHLSKIDRIEKIYKEDLKNTPDILLETLEKQRERLKAKRQKYGDYIHPSKFK</sequence>
<organism evidence="11 12">
    <name type="scientific">candidate division MSBL1 archaeon SCGC-AAA259I09</name>
    <dbReference type="NCBI Taxonomy" id="1698267"/>
    <lineage>
        <taxon>Archaea</taxon>
        <taxon>Methanobacteriati</taxon>
        <taxon>Methanobacteriota</taxon>
        <taxon>candidate division MSBL1</taxon>
    </lineage>
</organism>
<dbReference type="InterPro" id="IPR035078">
    <property type="entry name" value="PEP_carboxykinase_GTP_N"/>
</dbReference>
<keyword evidence="3 8" id="KW-0547">Nucleotide-binding</keyword>
<keyword evidence="7 8" id="KW-0456">Lyase</keyword>
<evidence type="ECO:0000256" key="7">
    <source>
        <dbReference type="ARBA" id="ARBA00023239"/>
    </source>
</evidence>
<gene>
    <name evidence="8" type="primary">pckG</name>
    <name evidence="11" type="ORF">AKJ37_00590</name>
</gene>
<dbReference type="PROSITE" id="PS00505">
    <property type="entry name" value="PEPCK_GTP"/>
    <property type="match status" value="1"/>
</dbReference>
<feature type="binding site" evidence="8">
    <location>
        <position position="404"/>
    </location>
    <ligand>
        <name>GTP</name>
        <dbReference type="ChEBI" id="CHEBI:37565"/>
    </ligand>
</feature>
<comment type="similarity">
    <text evidence="1 8">Belongs to the phosphoenolpyruvate carboxykinase [GTP] family.</text>
</comment>
<dbReference type="PANTHER" id="PTHR11561:SF0">
    <property type="entry name" value="PHOSPHOENOLPYRUVATE CARBOXYKINASE [GTP]-RELATED"/>
    <property type="match status" value="1"/>
</dbReference>
<keyword evidence="11" id="KW-0670">Pyruvate</keyword>
<dbReference type="AlphaFoldDB" id="A0A133UVS2"/>
<proteinExistence type="inferred from homology"/>
<comment type="caution">
    <text evidence="8">Lacks conserved residue(s) required for the propagation of feature annotation.</text>
</comment>
<dbReference type="InterPro" id="IPR008210">
    <property type="entry name" value="PEP_carboxykinase_N"/>
</dbReference>
<dbReference type="GO" id="GO:0016301">
    <property type="term" value="F:kinase activity"/>
    <property type="evidence" value="ECO:0007669"/>
    <property type="project" value="UniProtKB-KW"/>
</dbReference>
<evidence type="ECO:0000313" key="12">
    <source>
        <dbReference type="Proteomes" id="UP000070463"/>
    </source>
</evidence>
<dbReference type="GO" id="GO:0033993">
    <property type="term" value="P:response to lipid"/>
    <property type="evidence" value="ECO:0007669"/>
    <property type="project" value="TreeGrafter"/>
</dbReference>
<dbReference type="SUPFAM" id="SSF53795">
    <property type="entry name" value="PEP carboxykinase-like"/>
    <property type="match status" value="1"/>
</dbReference>
<evidence type="ECO:0000256" key="5">
    <source>
        <dbReference type="ARBA" id="ARBA00023134"/>
    </source>
</evidence>
<dbReference type="GO" id="GO:0006107">
    <property type="term" value="P:oxaloacetate metabolic process"/>
    <property type="evidence" value="ECO:0007669"/>
    <property type="project" value="TreeGrafter"/>
</dbReference>
<keyword evidence="2 8" id="KW-0479">Metal-binding</keyword>
<evidence type="ECO:0000259" key="9">
    <source>
        <dbReference type="Pfam" id="PF00821"/>
    </source>
</evidence>
<dbReference type="GO" id="GO:0005829">
    <property type="term" value="C:cytosol"/>
    <property type="evidence" value="ECO:0007669"/>
    <property type="project" value="TreeGrafter"/>
</dbReference>
<evidence type="ECO:0000256" key="8">
    <source>
        <dbReference type="HAMAP-Rule" id="MF_00452"/>
    </source>
</evidence>
<dbReference type="GO" id="GO:0019543">
    <property type="term" value="P:propionate catabolic process"/>
    <property type="evidence" value="ECO:0007669"/>
    <property type="project" value="TreeGrafter"/>
</dbReference>
<comment type="function">
    <text evidence="8">Catalyzes the conversion of oxaloacetate (OAA) to phosphoenolpyruvate (PEP), the rate-limiting step in the metabolic pathway that produces glucose from lactate and other precursors derived from the citric acid cycle.</text>
</comment>
<comment type="catalytic activity">
    <reaction evidence="8">
        <text>oxaloacetate + GTP = phosphoenolpyruvate + GDP + CO2</text>
        <dbReference type="Rhea" id="RHEA:10388"/>
        <dbReference type="ChEBI" id="CHEBI:16452"/>
        <dbReference type="ChEBI" id="CHEBI:16526"/>
        <dbReference type="ChEBI" id="CHEBI:37565"/>
        <dbReference type="ChEBI" id="CHEBI:58189"/>
        <dbReference type="ChEBI" id="CHEBI:58702"/>
        <dbReference type="EC" id="4.1.1.32"/>
    </reaction>
</comment>
<keyword evidence="4 8" id="KW-0210">Decarboxylase</keyword>
<dbReference type="GO" id="GO:0006094">
    <property type="term" value="P:gluconeogenesis"/>
    <property type="evidence" value="ECO:0007669"/>
    <property type="project" value="UniProtKB-UniRule"/>
</dbReference>